<keyword evidence="4" id="KW-0106">Calcium</keyword>
<evidence type="ECO:0000256" key="6">
    <source>
        <dbReference type="ARBA" id="ARBA00023180"/>
    </source>
</evidence>
<dbReference type="InterPro" id="IPR032675">
    <property type="entry name" value="LRR_dom_sf"/>
</dbReference>
<name>A0AAV7JGQ9_9METZ</name>
<evidence type="ECO:0000313" key="11">
    <source>
        <dbReference type="Proteomes" id="UP001165289"/>
    </source>
</evidence>
<comment type="caution">
    <text evidence="7">Lacks conserved residue(s) required for the propagation of feature annotation.</text>
</comment>
<keyword evidence="11" id="KW-1185">Reference proteome</keyword>
<dbReference type="InterPro" id="IPR001611">
    <property type="entry name" value="Leu-rich_rpt"/>
</dbReference>
<feature type="domain" description="EGF-like" evidence="9">
    <location>
        <begin position="262"/>
        <end position="301"/>
    </location>
</feature>
<dbReference type="CDD" id="cd00054">
    <property type="entry name" value="EGF_CA"/>
    <property type="match status" value="2"/>
</dbReference>
<dbReference type="Gene3D" id="3.80.10.10">
    <property type="entry name" value="Ribonuclease Inhibitor"/>
    <property type="match status" value="1"/>
</dbReference>
<dbReference type="AlphaFoldDB" id="A0AAV7JGQ9"/>
<dbReference type="InterPro" id="IPR018097">
    <property type="entry name" value="EGF_Ca-bd_CS"/>
</dbReference>
<gene>
    <name evidence="10" type="ORF">LOD99_8260</name>
</gene>
<dbReference type="Proteomes" id="UP001165289">
    <property type="component" value="Unassembled WGS sequence"/>
</dbReference>
<dbReference type="Pfam" id="PF07645">
    <property type="entry name" value="EGF_CA"/>
    <property type="match status" value="3"/>
</dbReference>
<dbReference type="InterPro" id="IPR000742">
    <property type="entry name" value="EGF"/>
</dbReference>
<dbReference type="SUPFAM" id="SSF52058">
    <property type="entry name" value="L domain-like"/>
    <property type="match status" value="1"/>
</dbReference>
<dbReference type="Gene3D" id="2.10.25.10">
    <property type="entry name" value="Laminin"/>
    <property type="match status" value="3"/>
</dbReference>
<dbReference type="SUPFAM" id="SSF57196">
    <property type="entry name" value="EGF/Laminin"/>
    <property type="match status" value="3"/>
</dbReference>
<sequence length="514" mass="57190">MSFFSQNAFIQKIEVDNSLVVQESSRVIDQTVVGSLDNLERFYWESGRITKLMPDSFIGTYILEKLSLYDNNLQELGDCTFDDLYNLYSINLAGNNITKVGEYTFIGVDILQRAYLDDNPSFPLSALTLANTIVKLDVDHYNPALLKPEIFQQFLYLSYLSLKYISFNCTCETEWISTLCGHKISVNLDSFNYCPGNPGIQVDDPNLYVNCNNTNPSYQCFDHSIVCPGDNTWYRVDTEDSCNCTYPPERAFYNDSSFVCSDIDECEDSSICENSNCMNIIGSYTCDCNEGYFNLNETFCNDVNECGANNGGCEQNCTNTNGSFIDIDECEVNNGGCDQNCTNAIGKYECTCFEGYSMQGLLCADTNECEESNGNCLHNCNNSIESFECSCFDGFVISSTNSSDCESITAGFRILNLGGTESILVTLAIIFLILIIFFVGIILVILFCLYARSQSRKPVPKPVVTTTKPTIAELDRMKSIIIQNPLSGLEGFSLEPLKDPKSVPDVGVDTLTPN</sequence>
<feature type="transmembrane region" description="Helical" evidence="8">
    <location>
        <begin position="423"/>
        <end position="451"/>
    </location>
</feature>
<dbReference type="InterPro" id="IPR000152">
    <property type="entry name" value="EGF-type_Asp/Asn_hydroxyl_site"/>
</dbReference>
<keyword evidence="8" id="KW-0812">Transmembrane</keyword>
<evidence type="ECO:0000256" key="4">
    <source>
        <dbReference type="ARBA" id="ARBA00022837"/>
    </source>
</evidence>
<evidence type="ECO:0000313" key="10">
    <source>
        <dbReference type="EMBL" id="KAI6648058.1"/>
    </source>
</evidence>
<keyword evidence="5" id="KW-1015">Disulfide bond</keyword>
<accession>A0AAV7JGQ9</accession>
<evidence type="ECO:0000256" key="7">
    <source>
        <dbReference type="PROSITE-ProRule" id="PRU00076"/>
    </source>
</evidence>
<protein>
    <recommendedName>
        <fullName evidence="9">EGF-like domain-containing protein</fullName>
    </recommendedName>
</protein>
<dbReference type="InterPro" id="IPR049883">
    <property type="entry name" value="NOTCH1_EGF-like"/>
</dbReference>
<organism evidence="10 11">
    <name type="scientific">Oopsacas minuta</name>
    <dbReference type="NCBI Taxonomy" id="111878"/>
    <lineage>
        <taxon>Eukaryota</taxon>
        <taxon>Metazoa</taxon>
        <taxon>Porifera</taxon>
        <taxon>Hexactinellida</taxon>
        <taxon>Hexasterophora</taxon>
        <taxon>Lyssacinosida</taxon>
        <taxon>Leucopsacidae</taxon>
        <taxon>Oopsacas</taxon>
    </lineage>
</organism>
<dbReference type="PANTHER" id="PTHR24039">
    <property type="entry name" value="FIBRILLIN-RELATED"/>
    <property type="match status" value="1"/>
</dbReference>
<dbReference type="GO" id="GO:0005509">
    <property type="term" value="F:calcium ion binding"/>
    <property type="evidence" value="ECO:0007669"/>
    <property type="project" value="InterPro"/>
</dbReference>
<dbReference type="PROSITE" id="PS00010">
    <property type="entry name" value="ASX_HYDROXYL"/>
    <property type="match status" value="1"/>
</dbReference>
<dbReference type="PROSITE" id="PS50026">
    <property type="entry name" value="EGF_3"/>
    <property type="match status" value="1"/>
</dbReference>
<keyword evidence="6" id="KW-0325">Glycoprotein</keyword>
<keyword evidence="8" id="KW-0472">Membrane</keyword>
<keyword evidence="8" id="KW-1133">Transmembrane helix</keyword>
<evidence type="ECO:0000256" key="5">
    <source>
        <dbReference type="ARBA" id="ARBA00023157"/>
    </source>
</evidence>
<comment type="caution">
    <text evidence="10">The sequence shown here is derived from an EMBL/GenBank/DDBJ whole genome shotgun (WGS) entry which is preliminary data.</text>
</comment>
<dbReference type="InterPro" id="IPR001881">
    <property type="entry name" value="EGF-like_Ca-bd_dom"/>
</dbReference>
<dbReference type="PROSITE" id="PS01186">
    <property type="entry name" value="EGF_2"/>
    <property type="match status" value="2"/>
</dbReference>
<dbReference type="PANTHER" id="PTHR24039:SF28">
    <property type="entry name" value="EGF-LIKE DOMAIN-CONTAINING PROTEIN"/>
    <property type="match status" value="1"/>
</dbReference>
<dbReference type="Pfam" id="PF13855">
    <property type="entry name" value="LRR_8"/>
    <property type="match status" value="1"/>
</dbReference>
<evidence type="ECO:0000256" key="1">
    <source>
        <dbReference type="ARBA" id="ARBA00022536"/>
    </source>
</evidence>
<dbReference type="PROSITE" id="PS01187">
    <property type="entry name" value="EGF_CA"/>
    <property type="match status" value="2"/>
</dbReference>
<dbReference type="EMBL" id="JAKMXF010000333">
    <property type="protein sequence ID" value="KAI6648058.1"/>
    <property type="molecule type" value="Genomic_DNA"/>
</dbReference>
<dbReference type="SMART" id="SM00181">
    <property type="entry name" value="EGF"/>
    <property type="match status" value="3"/>
</dbReference>
<keyword evidence="1 7" id="KW-0245">EGF-like domain</keyword>
<proteinExistence type="predicted"/>
<evidence type="ECO:0000256" key="3">
    <source>
        <dbReference type="ARBA" id="ARBA00022737"/>
    </source>
</evidence>
<reference evidence="10 11" key="1">
    <citation type="journal article" date="2023" name="BMC Biol.">
        <title>The compact genome of the sponge Oopsacas minuta (Hexactinellida) is lacking key metazoan core genes.</title>
        <authorList>
            <person name="Santini S."/>
            <person name="Schenkelaars Q."/>
            <person name="Jourda C."/>
            <person name="Duchesne M."/>
            <person name="Belahbib H."/>
            <person name="Rocher C."/>
            <person name="Selva M."/>
            <person name="Riesgo A."/>
            <person name="Vervoort M."/>
            <person name="Leys S.P."/>
            <person name="Kodjabachian L."/>
            <person name="Le Bivic A."/>
            <person name="Borchiellini C."/>
            <person name="Claverie J.M."/>
            <person name="Renard E."/>
        </authorList>
    </citation>
    <scope>NUCLEOTIDE SEQUENCE [LARGE SCALE GENOMIC DNA]</scope>
    <source>
        <strain evidence="10">SPO-2</strain>
    </source>
</reference>
<keyword evidence="2" id="KW-0732">Signal</keyword>
<evidence type="ECO:0000256" key="2">
    <source>
        <dbReference type="ARBA" id="ARBA00022729"/>
    </source>
</evidence>
<dbReference type="SMART" id="SM00179">
    <property type="entry name" value="EGF_CA"/>
    <property type="match status" value="3"/>
</dbReference>
<evidence type="ECO:0000256" key="8">
    <source>
        <dbReference type="SAM" id="Phobius"/>
    </source>
</evidence>
<evidence type="ECO:0000259" key="9">
    <source>
        <dbReference type="PROSITE" id="PS50026"/>
    </source>
</evidence>
<keyword evidence="3" id="KW-0677">Repeat</keyword>